<organism evidence="1 2">
    <name type="scientific">Glossina palpalis gambiensis</name>
    <dbReference type="NCBI Taxonomy" id="67801"/>
    <lineage>
        <taxon>Eukaryota</taxon>
        <taxon>Metazoa</taxon>
        <taxon>Ecdysozoa</taxon>
        <taxon>Arthropoda</taxon>
        <taxon>Hexapoda</taxon>
        <taxon>Insecta</taxon>
        <taxon>Pterygota</taxon>
        <taxon>Neoptera</taxon>
        <taxon>Endopterygota</taxon>
        <taxon>Diptera</taxon>
        <taxon>Brachycera</taxon>
        <taxon>Muscomorpha</taxon>
        <taxon>Hippoboscoidea</taxon>
        <taxon>Glossinidae</taxon>
        <taxon>Glossina</taxon>
    </lineage>
</organism>
<dbReference type="EnsemblMetazoa" id="GPPI031401-RA">
    <property type="protein sequence ID" value="GPPI031401-PA"/>
    <property type="gene ID" value="GPPI031401"/>
</dbReference>
<evidence type="ECO:0000313" key="2">
    <source>
        <dbReference type="Proteomes" id="UP000092460"/>
    </source>
</evidence>
<name>A0A1B0BIP3_9MUSC</name>
<dbReference type="EMBL" id="JXJN01015014">
    <property type="status" value="NOT_ANNOTATED_CDS"/>
    <property type="molecule type" value="Genomic_DNA"/>
</dbReference>
<reference evidence="2" key="1">
    <citation type="submission" date="2015-01" db="EMBL/GenBank/DDBJ databases">
        <authorList>
            <person name="Aksoy S."/>
            <person name="Warren W."/>
            <person name="Wilson R.K."/>
        </authorList>
    </citation>
    <scope>NUCLEOTIDE SEQUENCE [LARGE SCALE GENOMIC DNA]</scope>
    <source>
        <strain evidence="2">IAEA</strain>
    </source>
</reference>
<dbReference type="STRING" id="67801.A0A1B0BIP3"/>
<protein>
    <submittedName>
        <fullName evidence="1">Uncharacterized protein</fullName>
    </submittedName>
</protein>
<dbReference type="InterPro" id="IPR011989">
    <property type="entry name" value="ARM-like"/>
</dbReference>
<accession>A0A1B0BIP3</accession>
<reference evidence="1" key="2">
    <citation type="submission" date="2020-05" db="UniProtKB">
        <authorList>
            <consortium name="EnsemblMetazoa"/>
        </authorList>
    </citation>
    <scope>IDENTIFICATION</scope>
    <source>
        <strain evidence="1">IAEA</strain>
    </source>
</reference>
<dbReference type="Proteomes" id="UP000092460">
    <property type="component" value="Unassembled WGS sequence"/>
</dbReference>
<keyword evidence="2" id="KW-1185">Reference proteome</keyword>
<proteinExistence type="predicted"/>
<sequence length="260" mass="29053">MLAEVCGDKVLLLASDCVANVRFNVAKSLQKMSPYRESSVIDTQAKRTLEKLNRGVDVDVKHFDSEAMARIAAVSSDVIPFNDQEIFISDTFGLKTLADHDSFQLLSHVFIKIITNLSLEIFHAVAVLKKKKSLYSAELPDLLLIEFSSIQIIGNKPHYDVLKALNTRLLGMHWLLPNFGEPLCSTFYTFLYNAEENEDKDKVESRPVVPKSLRQMIDLLSEAHVFAAEMALQLGGGSNVISANSFCIRLAEVPKAFEIF</sequence>
<dbReference type="EMBL" id="JXJN01015015">
    <property type="status" value="NOT_ANNOTATED_CDS"/>
    <property type="molecule type" value="Genomic_DNA"/>
</dbReference>
<dbReference type="AlphaFoldDB" id="A0A1B0BIP3"/>
<evidence type="ECO:0000313" key="1">
    <source>
        <dbReference type="EnsemblMetazoa" id="GPPI031401-PA"/>
    </source>
</evidence>
<dbReference type="Gene3D" id="1.25.10.10">
    <property type="entry name" value="Leucine-rich Repeat Variant"/>
    <property type="match status" value="1"/>
</dbReference>
<dbReference type="VEuPathDB" id="VectorBase:GPPI031401"/>